<gene>
    <name evidence="2" type="ORF">SAMN05216188_13133</name>
</gene>
<evidence type="ECO:0000313" key="2">
    <source>
        <dbReference type="EMBL" id="SES29981.1"/>
    </source>
</evidence>
<feature type="region of interest" description="Disordered" evidence="1">
    <location>
        <begin position="1"/>
        <end position="20"/>
    </location>
</feature>
<dbReference type="AlphaFoldDB" id="A0A1H9W869"/>
<dbReference type="STRING" id="402600.SAMN05216188_13133"/>
<accession>A0A1H9W869</accession>
<feature type="compositionally biased region" description="Low complexity" evidence="1">
    <location>
        <begin position="1"/>
        <end position="14"/>
    </location>
</feature>
<evidence type="ECO:0000256" key="1">
    <source>
        <dbReference type="SAM" id="MobiDB-lite"/>
    </source>
</evidence>
<proteinExistence type="predicted"/>
<name>A0A1H9W869_9PSEU</name>
<dbReference type="RefSeq" id="WP_218148380.1">
    <property type="nucleotide sequence ID" value="NZ_FOFR01000031.1"/>
</dbReference>
<keyword evidence="3" id="KW-1185">Reference proteome</keyword>
<dbReference type="EMBL" id="FOFR01000031">
    <property type="protein sequence ID" value="SES29981.1"/>
    <property type="molecule type" value="Genomic_DNA"/>
</dbReference>
<organism evidence="2 3">
    <name type="scientific">Lentzea xinjiangensis</name>
    <dbReference type="NCBI Taxonomy" id="402600"/>
    <lineage>
        <taxon>Bacteria</taxon>
        <taxon>Bacillati</taxon>
        <taxon>Actinomycetota</taxon>
        <taxon>Actinomycetes</taxon>
        <taxon>Pseudonocardiales</taxon>
        <taxon>Pseudonocardiaceae</taxon>
        <taxon>Lentzea</taxon>
    </lineage>
</organism>
<dbReference type="Proteomes" id="UP000199352">
    <property type="component" value="Unassembled WGS sequence"/>
</dbReference>
<protein>
    <submittedName>
        <fullName evidence="2">Uncharacterized protein</fullName>
    </submittedName>
</protein>
<reference evidence="3" key="1">
    <citation type="submission" date="2016-10" db="EMBL/GenBank/DDBJ databases">
        <authorList>
            <person name="Varghese N."/>
            <person name="Submissions S."/>
        </authorList>
    </citation>
    <scope>NUCLEOTIDE SEQUENCE [LARGE SCALE GENOMIC DNA]</scope>
    <source>
        <strain evidence="3">CGMCC 4.3525</strain>
    </source>
</reference>
<sequence length="104" mass="11166">MTTAKTTGTAAGFTHSDGSEEPVYRKWGIAIVVEQIGIVLRAAAYRSDAPVTECVAVVPDLQEISQSKLIRGSVEWMLRSGRCSAAFRSAMPNATTRPGRVKVV</sequence>
<evidence type="ECO:0000313" key="3">
    <source>
        <dbReference type="Proteomes" id="UP000199352"/>
    </source>
</evidence>